<dbReference type="Gene3D" id="3.90.25.10">
    <property type="entry name" value="UDP-galactose 4-epimerase, domain 1"/>
    <property type="match status" value="1"/>
</dbReference>
<feature type="domain" description="NAD(P)-binding" evidence="1">
    <location>
        <begin position="8"/>
        <end position="167"/>
    </location>
</feature>
<dbReference type="Gene3D" id="3.40.50.720">
    <property type="entry name" value="NAD(P)-binding Rossmann-like Domain"/>
    <property type="match status" value="1"/>
</dbReference>
<dbReference type="Pfam" id="PF16363">
    <property type="entry name" value="GDP_Man_Dehyd"/>
    <property type="match status" value="1"/>
</dbReference>
<evidence type="ECO:0000313" key="2">
    <source>
        <dbReference type="EMBL" id="OGE83047.1"/>
    </source>
</evidence>
<gene>
    <name evidence="2" type="ORF">A2846_01710</name>
</gene>
<sequence>MKETLDERFKSPYSLQKWIGEKYCKLFSEIYGLPTVIFRYFNVYGPRQITEGTYATVVGIFLRQRELGQPMTIVSDAGERRRDYTHVSDIVEGNILGWQKDVPSGEIFNLGRGKNYSVNEVAALIGGPTVKIDPRPWDAAITLADRTKVRDILGWEPKVSFEDGIAELKKIHGLS</sequence>
<dbReference type="SUPFAM" id="SSF51735">
    <property type="entry name" value="NAD(P)-binding Rossmann-fold domains"/>
    <property type="match status" value="1"/>
</dbReference>
<proteinExistence type="predicted"/>
<organism evidence="2 3">
    <name type="scientific">Candidatus Doudnabacteria bacterium RIFCSPHIGHO2_01_FULL_49_9</name>
    <dbReference type="NCBI Taxonomy" id="1817827"/>
    <lineage>
        <taxon>Bacteria</taxon>
        <taxon>Candidatus Doudnaibacteriota</taxon>
    </lineage>
</organism>
<dbReference type="InterPro" id="IPR016040">
    <property type="entry name" value="NAD(P)-bd_dom"/>
</dbReference>
<comment type="caution">
    <text evidence="2">The sequence shown here is derived from an EMBL/GenBank/DDBJ whole genome shotgun (WGS) entry which is preliminary data.</text>
</comment>
<dbReference type="AlphaFoldDB" id="A0A1F5NZJ5"/>
<protein>
    <recommendedName>
        <fullName evidence="1">NAD(P)-binding domain-containing protein</fullName>
    </recommendedName>
</protein>
<dbReference type="PANTHER" id="PTHR43000">
    <property type="entry name" value="DTDP-D-GLUCOSE 4,6-DEHYDRATASE-RELATED"/>
    <property type="match status" value="1"/>
</dbReference>
<dbReference type="Proteomes" id="UP000176339">
    <property type="component" value="Unassembled WGS sequence"/>
</dbReference>
<reference evidence="2 3" key="1">
    <citation type="journal article" date="2016" name="Nat. Commun.">
        <title>Thousands of microbial genomes shed light on interconnected biogeochemical processes in an aquifer system.</title>
        <authorList>
            <person name="Anantharaman K."/>
            <person name="Brown C.T."/>
            <person name="Hug L.A."/>
            <person name="Sharon I."/>
            <person name="Castelle C.J."/>
            <person name="Probst A.J."/>
            <person name="Thomas B.C."/>
            <person name="Singh A."/>
            <person name="Wilkins M.J."/>
            <person name="Karaoz U."/>
            <person name="Brodie E.L."/>
            <person name="Williams K.H."/>
            <person name="Hubbard S.S."/>
            <person name="Banfield J.F."/>
        </authorList>
    </citation>
    <scope>NUCLEOTIDE SEQUENCE [LARGE SCALE GENOMIC DNA]</scope>
</reference>
<evidence type="ECO:0000313" key="3">
    <source>
        <dbReference type="Proteomes" id="UP000176339"/>
    </source>
</evidence>
<name>A0A1F5NZJ5_9BACT</name>
<dbReference type="InterPro" id="IPR036291">
    <property type="entry name" value="NAD(P)-bd_dom_sf"/>
</dbReference>
<accession>A0A1F5NZJ5</accession>
<dbReference type="EMBL" id="MFEN01000055">
    <property type="protein sequence ID" value="OGE83047.1"/>
    <property type="molecule type" value="Genomic_DNA"/>
</dbReference>
<evidence type="ECO:0000259" key="1">
    <source>
        <dbReference type="Pfam" id="PF16363"/>
    </source>
</evidence>